<dbReference type="PROSITE" id="PS00108">
    <property type="entry name" value="PROTEIN_KINASE_ST"/>
    <property type="match status" value="1"/>
</dbReference>
<feature type="region of interest" description="Disordered" evidence="1">
    <location>
        <begin position="91"/>
        <end position="119"/>
    </location>
</feature>
<evidence type="ECO:0000313" key="4">
    <source>
        <dbReference type="Proteomes" id="UP000800094"/>
    </source>
</evidence>
<name>A0A6A6IA29_9PLEO</name>
<proteinExistence type="predicted"/>
<evidence type="ECO:0000313" key="3">
    <source>
        <dbReference type="EMBL" id="KAF2247425.1"/>
    </source>
</evidence>
<dbReference type="SUPFAM" id="SSF56112">
    <property type="entry name" value="Protein kinase-like (PK-like)"/>
    <property type="match status" value="1"/>
</dbReference>
<reference evidence="3" key="1">
    <citation type="journal article" date="2020" name="Stud. Mycol.">
        <title>101 Dothideomycetes genomes: a test case for predicting lifestyles and emergence of pathogens.</title>
        <authorList>
            <person name="Haridas S."/>
            <person name="Albert R."/>
            <person name="Binder M."/>
            <person name="Bloem J."/>
            <person name="Labutti K."/>
            <person name="Salamov A."/>
            <person name="Andreopoulos B."/>
            <person name="Baker S."/>
            <person name="Barry K."/>
            <person name="Bills G."/>
            <person name="Bluhm B."/>
            <person name="Cannon C."/>
            <person name="Castanera R."/>
            <person name="Culley D."/>
            <person name="Daum C."/>
            <person name="Ezra D."/>
            <person name="Gonzalez J."/>
            <person name="Henrissat B."/>
            <person name="Kuo A."/>
            <person name="Liang C."/>
            <person name="Lipzen A."/>
            <person name="Lutzoni F."/>
            <person name="Magnuson J."/>
            <person name="Mondo S."/>
            <person name="Nolan M."/>
            <person name="Ohm R."/>
            <person name="Pangilinan J."/>
            <person name="Park H.-J."/>
            <person name="Ramirez L."/>
            <person name="Alfaro M."/>
            <person name="Sun H."/>
            <person name="Tritt A."/>
            <person name="Yoshinaga Y."/>
            <person name="Zwiers L.-H."/>
            <person name="Turgeon B."/>
            <person name="Goodwin S."/>
            <person name="Spatafora J."/>
            <person name="Crous P."/>
            <person name="Grigoriev I."/>
        </authorList>
    </citation>
    <scope>NUCLEOTIDE SEQUENCE</scope>
    <source>
        <strain evidence="3">CBS 122368</strain>
    </source>
</reference>
<dbReference type="GeneID" id="54575733"/>
<dbReference type="EMBL" id="ML987197">
    <property type="protein sequence ID" value="KAF2247425.1"/>
    <property type="molecule type" value="Genomic_DNA"/>
</dbReference>
<evidence type="ECO:0000259" key="2">
    <source>
        <dbReference type="PROSITE" id="PS50011"/>
    </source>
</evidence>
<organism evidence="3 4">
    <name type="scientific">Trematosphaeria pertusa</name>
    <dbReference type="NCBI Taxonomy" id="390896"/>
    <lineage>
        <taxon>Eukaryota</taxon>
        <taxon>Fungi</taxon>
        <taxon>Dikarya</taxon>
        <taxon>Ascomycota</taxon>
        <taxon>Pezizomycotina</taxon>
        <taxon>Dothideomycetes</taxon>
        <taxon>Pleosporomycetidae</taxon>
        <taxon>Pleosporales</taxon>
        <taxon>Massarineae</taxon>
        <taxon>Trematosphaeriaceae</taxon>
        <taxon>Trematosphaeria</taxon>
    </lineage>
</organism>
<dbReference type="RefSeq" id="XP_033682429.1">
    <property type="nucleotide sequence ID" value="XM_033822403.1"/>
</dbReference>
<dbReference type="Gene3D" id="1.10.510.10">
    <property type="entry name" value="Transferase(Phosphotransferase) domain 1"/>
    <property type="match status" value="1"/>
</dbReference>
<dbReference type="AlphaFoldDB" id="A0A6A6IA29"/>
<gene>
    <name evidence="3" type="ORF">BU26DRAFT_347956</name>
</gene>
<keyword evidence="4" id="KW-1185">Reference proteome</keyword>
<dbReference type="PROSITE" id="PS50011">
    <property type="entry name" value="PROTEIN_KINASE_DOM"/>
    <property type="match status" value="1"/>
</dbReference>
<dbReference type="InterPro" id="IPR011009">
    <property type="entry name" value="Kinase-like_dom_sf"/>
</dbReference>
<protein>
    <recommendedName>
        <fullName evidence="2">Protein kinase domain-containing protein</fullName>
    </recommendedName>
</protein>
<accession>A0A6A6IA29</accession>
<dbReference type="GO" id="GO:0004672">
    <property type="term" value="F:protein kinase activity"/>
    <property type="evidence" value="ECO:0007669"/>
    <property type="project" value="InterPro"/>
</dbReference>
<dbReference type="OrthoDB" id="310217at2759"/>
<evidence type="ECO:0000256" key="1">
    <source>
        <dbReference type="SAM" id="MobiDB-lite"/>
    </source>
</evidence>
<dbReference type="GO" id="GO:0005524">
    <property type="term" value="F:ATP binding"/>
    <property type="evidence" value="ECO:0007669"/>
    <property type="project" value="InterPro"/>
</dbReference>
<dbReference type="Proteomes" id="UP000800094">
    <property type="component" value="Unassembled WGS sequence"/>
</dbReference>
<dbReference type="InterPro" id="IPR008271">
    <property type="entry name" value="Ser/Thr_kinase_AS"/>
</dbReference>
<feature type="compositionally biased region" description="Basic and acidic residues" evidence="1">
    <location>
        <begin position="104"/>
        <end position="119"/>
    </location>
</feature>
<sequence length="352" mass="40943">MVSPVIPPPVDPRHYRFHGLERVQYNKFPSDAERRAYLRFAGHWRSQPNRQGIQGFRIMSAWKKDLPENERSYWLSLELDDSDIEEPIEISIRADDEPDEETQKEDVREPDPEGPRVDDGVRGDLHYRFVRTLWRAPANGRMTTKTWSESLNKLYVGVDPSGRIRDRVVVKLVEYLDQEVCDQQRRKYEMVDNLPDSGVLLKNRAWRVCERVVKDRKRIGIRSYTDYCPAGDLRGVLLAYDNKAYDRDPDDQIPEAFVWIVFRMIAEALYNLDTGLAYRDGADANERKPNWISIHHRDVKPANIFLKEPTAPYTSYPHPVLADFDLAIELDEVGIKTKQYGTQTYIAPVSCS</sequence>
<feature type="domain" description="Protein kinase" evidence="2">
    <location>
        <begin position="127"/>
        <end position="352"/>
    </location>
</feature>
<dbReference type="InterPro" id="IPR000719">
    <property type="entry name" value="Prot_kinase_dom"/>
</dbReference>